<accession>A0AAN6IC23</accession>
<dbReference type="Proteomes" id="UP001203852">
    <property type="component" value="Unassembled WGS sequence"/>
</dbReference>
<evidence type="ECO:0000256" key="1">
    <source>
        <dbReference type="SAM" id="MobiDB-lite"/>
    </source>
</evidence>
<keyword evidence="3" id="KW-1185">Reference proteome</keyword>
<feature type="compositionally biased region" description="Polar residues" evidence="1">
    <location>
        <begin position="243"/>
        <end position="255"/>
    </location>
</feature>
<name>A0AAN6IC23_9EURO</name>
<feature type="compositionally biased region" description="Low complexity" evidence="1">
    <location>
        <begin position="417"/>
        <end position="437"/>
    </location>
</feature>
<feature type="region of interest" description="Disordered" evidence="1">
    <location>
        <begin position="562"/>
        <end position="716"/>
    </location>
</feature>
<feature type="compositionally biased region" description="Low complexity" evidence="1">
    <location>
        <begin position="987"/>
        <end position="1003"/>
    </location>
</feature>
<evidence type="ECO:0000313" key="3">
    <source>
        <dbReference type="Proteomes" id="UP001203852"/>
    </source>
</evidence>
<comment type="caution">
    <text evidence="2">The sequence shown here is derived from an EMBL/GenBank/DDBJ whole genome shotgun (WGS) entry which is preliminary data.</text>
</comment>
<feature type="compositionally biased region" description="Low complexity" evidence="1">
    <location>
        <begin position="832"/>
        <end position="855"/>
    </location>
</feature>
<feature type="compositionally biased region" description="Basic residues" evidence="1">
    <location>
        <begin position="856"/>
        <end position="870"/>
    </location>
</feature>
<feature type="region of interest" description="Disordered" evidence="1">
    <location>
        <begin position="950"/>
        <end position="1076"/>
    </location>
</feature>
<reference evidence="2" key="1">
    <citation type="journal article" date="2022" name="bioRxiv">
        <title>Deciphering the potential niche of two novel black yeast fungi from a biological soil crust based on their genomes, phenotypes, and melanin regulation.</title>
        <authorList>
            <consortium name="DOE Joint Genome Institute"/>
            <person name="Carr E.C."/>
            <person name="Barton Q."/>
            <person name="Grambo S."/>
            <person name="Sullivan M."/>
            <person name="Renfro C.M."/>
            <person name="Kuo A."/>
            <person name="Pangilinan J."/>
            <person name="Lipzen A."/>
            <person name="Keymanesh K."/>
            <person name="Savage E."/>
            <person name="Barry K."/>
            <person name="Grigoriev I.V."/>
            <person name="Riekhof W.R."/>
            <person name="Harris S.S."/>
        </authorList>
    </citation>
    <scope>NUCLEOTIDE SEQUENCE</scope>
    <source>
        <strain evidence="2">JF 03-4F</strain>
    </source>
</reference>
<dbReference type="EMBL" id="MU404355">
    <property type="protein sequence ID" value="KAI1611963.1"/>
    <property type="molecule type" value="Genomic_DNA"/>
</dbReference>
<feature type="compositionally biased region" description="Polar residues" evidence="1">
    <location>
        <begin position="388"/>
        <end position="411"/>
    </location>
</feature>
<feature type="compositionally biased region" description="Polar residues" evidence="1">
    <location>
        <begin position="655"/>
        <end position="667"/>
    </location>
</feature>
<protein>
    <submittedName>
        <fullName evidence="2">Uncharacterized protein</fullName>
    </submittedName>
</protein>
<feature type="compositionally biased region" description="Pro residues" evidence="1">
    <location>
        <begin position="499"/>
        <end position="509"/>
    </location>
</feature>
<evidence type="ECO:0000313" key="2">
    <source>
        <dbReference type="EMBL" id="KAI1611963.1"/>
    </source>
</evidence>
<feature type="compositionally biased region" description="Polar residues" evidence="1">
    <location>
        <begin position="1031"/>
        <end position="1059"/>
    </location>
</feature>
<organism evidence="2 3">
    <name type="scientific">Exophiala viscosa</name>
    <dbReference type="NCBI Taxonomy" id="2486360"/>
    <lineage>
        <taxon>Eukaryota</taxon>
        <taxon>Fungi</taxon>
        <taxon>Dikarya</taxon>
        <taxon>Ascomycota</taxon>
        <taxon>Pezizomycotina</taxon>
        <taxon>Eurotiomycetes</taxon>
        <taxon>Chaetothyriomycetidae</taxon>
        <taxon>Chaetothyriales</taxon>
        <taxon>Herpotrichiellaceae</taxon>
        <taxon>Exophiala</taxon>
    </lineage>
</organism>
<proteinExistence type="predicted"/>
<feature type="region of interest" description="Disordered" evidence="1">
    <location>
        <begin position="386"/>
        <end position="540"/>
    </location>
</feature>
<feature type="region of interest" description="Disordered" evidence="1">
    <location>
        <begin position="753"/>
        <end position="870"/>
    </location>
</feature>
<feature type="region of interest" description="Disordered" evidence="1">
    <location>
        <begin position="205"/>
        <end position="226"/>
    </location>
</feature>
<feature type="region of interest" description="Disordered" evidence="1">
    <location>
        <begin position="55"/>
        <end position="105"/>
    </location>
</feature>
<feature type="compositionally biased region" description="Low complexity" evidence="1">
    <location>
        <begin position="633"/>
        <end position="642"/>
    </location>
</feature>
<feature type="region of interest" description="Disordered" evidence="1">
    <location>
        <begin position="328"/>
        <end position="373"/>
    </location>
</feature>
<feature type="compositionally biased region" description="Basic and acidic residues" evidence="1">
    <location>
        <begin position="613"/>
        <end position="626"/>
    </location>
</feature>
<feature type="compositionally biased region" description="Polar residues" evidence="1">
    <location>
        <begin position="445"/>
        <end position="454"/>
    </location>
</feature>
<feature type="region of interest" description="Disordered" evidence="1">
    <location>
        <begin position="240"/>
        <end position="271"/>
    </location>
</feature>
<dbReference type="AlphaFoldDB" id="A0AAN6IC23"/>
<feature type="compositionally biased region" description="Polar residues" evidence="1">
    <location>
        <begin position="470"/>
        <end position="482"/>
    </location>
</feature>
<feature type="compositionally biased region" description="Polar residues" evidence="1">
    <location>
        <begin position="698"/>
        <end position="710"/>
    </location>
</feature>
<gene>
    <name evidence="2" type="ORF">EDD36DRAFT_270668</name>
</gene>
<sequence length="1127" mass="123313">MVQFNQPAQREYPAGFTDKSLPYLPIFSIDSDQLGGQEDDQACPSPTVRKYEEIRISPRNARSRVPQFQQSKRWARLHSSGRLAPIQQSRPSSPIEAPSTETEDQVLTMREASFEQQRATKKPLALKSAMKRPVQPRIVSDSSAEVQDGGLCRSALESVKATVIETPQAASKRWLGKSTRGRRKVTPTRHREVKFRRTADTIAVPSSVRVGHQSKSKRPVTMPKSVPLVPEHLQASQDMALEQEQSVKSHQQRSPSPVPSLHDPEKDSRFSQECQDLLKSMNFNEDWLLPAASISHAVGTISQPGPSILSSDHKRIDSRQTMSIKDALHRLPPLKESQKEGGLSDLTPSAAGSPIASRKRPAAPTRASSKTVASLASMLHMTFPKLTSAHSDSNPESASASQVQLQRSRSAAQRPKASQAQLQRSASAAQRPRAMQSLLRLPSGASISGQTLRSPRSAMSVDTLSKIEAQVQNGPPFSINTGLASPPPESPERRSSGPPSIPPERPLPALPAAAIHDAVTVRTSTDSARSARKRSDARAPMVISPSTIRVVGESLPVEPSVSLQQSAGLQSPQARSAALTTPARHSADVSSLSSGNSRRSSRSFNRHSISGVRADKVKEKRLRDLASSKGPAADRPSSSDSAESARARQDSSDSGQLQNTTPPTSFSFGGPTPGDERHNLDQLDQFPAVPISRAGSVSGPTHSRGQSYSSFGHARQWSKESNTYARQAKPRQVLGQSNIFVVVDSDPVTARFRAGAMSPSPSIGRGAEGRSGSPFKATNHSRVPSNLREVTVNQGSPLRGHKRNNSIQAEKSDTSAARAGTPPRRPKRHARSNSIQASSSSDESTSRASRSGVPKSPHRHSHRSKKRRRWNSGDITLIKTLHNNLEDYYGTILKQEERIRWQADQLRMMIRVIAPMNRARGIKASAYNDGEADTDTGDEDDFVSQQYARRLSSGVRSRRQQKPRSISPQNKVSKDRLNRPAQRRYPSAGNNSTTSATASMSAHSTKHMADDASEPDPFEYDGPLSGVGKVYQSQQFNKENQPPTIRRVNSTSATVSNSLPRPRLSEEMSMMSSSKYVPTITQLDEEDEEDMYAEEEAKRREEARLSVNHVLTNTDQMDKALEQFAYI</sequence>
<feature type="compositionally biased region" description="Polar residues" evidence="1">
    <location>
        <begin position="562"/>
        <end position="574"/>
    </location>
</feature>